<dbReference type="Proteomes" id="UP000593576">
    <property type="component" value="Unassembled WGS sequence"/>
</dbReference>
<keyword evidence="2" id="KW-1185">Reference proteome</keyword>
<gene>
    <name evidence="1" type="ORF">Goshw_011353</name>
</gene>
<reference evidence="1 2" key="1">
    <citation type="journal article" date="2019" name="Genome Biol. Evol.">
        <title>Insights into the evolution of the New World diploid cottons (Gossypium, subgenus Houzingenia) based on genome sequencing.</title>
        <authorList>
            <person name="Grover C.E."/>
            <person name="Arick M.A. 2nd"/>
            <person name="Thrash A."/>
            <person name="Conover J.L."/>
            <person name="Sanders W.S."/>
            <person name="Peterson D.G."/>
            <person name="Frelichowski J.E."/>
            <person name="Scheffler J.A."/>
            <person name="Scheffler B.E."/>
            <person name="Wendel J.F."/>
        </authorList>
    </citation>
    <scope>NUCLEOTIDE SEQUENCE [LARGE SCALE GENOMIC DNA]</scope>
    <source>
        <strain evidence="1">1</strain>
        <tissue evidence="1">Leaf</tissue>
    </source>
</reference>
<dbReference type="OrthoDB" id="1001185at2759"/>
<organism evidence="1 2">
    <name type="scientific">Gossypium schwendimanii</name>
    <name type="common">Cotton</name>
    <dbReference type="NCBI Taxonomy" id="34291"/>
    <lineage>
        <taxon>Eukaryota</taxon>
        <taxon>Viridiplantae</taxon>
        <taxon>Streptophyta</taxon>
        <taxon>Embryophyta</taxon>
        <taxon>Tracheophyta</taxon>
        <taxon>Spermatophyta</taxon>
        <taxon>Magnoliopsida</taxon>
        <taxon>eudicotyledons</taxon>
        <taxon>Gunneridae</taxon>
        <taxon>Pentapetalae</taxon>
        <taxon>rosids</taxon>
        <taxon>malvids</taxon>
        <taxon>Malvales</taxon>
        <taxon>Malvaceae</taxon>
        <taxon>Malvoideae</taxon>
        <taxon>Gossypium</taxon>
    </lineage>
</organism>
<evidence type="ECO:0008006" key="3">
    <source>
        <dbReference type="Google" id="ProtNLM"/>
    </source>
</evidence>
<accession>A0A7J9MGU0</accession>
<dbReference type="EMBL" id="JABFAF010000011">
    <property type="protein sequence ID" value="MBA0870355.1"/>
    <property type="molecule type" value="Genomic_DNA"/>
</dbReference>
<sequence length="146" mass="17426">MQELENREHIFRDCSITKEIWEKVNYAWPHDISHMEFMDWFTWIMINSRVDVCRTIVCAIWAIWTAKNQWIHEGHKRSRAETVKFIIQYLQDLKDINQKHLALSPEVVIWRPLEQGFYKINFNAAAVIMGRDLGLKHVEIEGDSLT</sequence>
<evidence type="ECO:0000313" key="1">
    <source>
        <dbReference type="EMBL" id="MBA0870355.1"/>
    </source>
</evidence>
<feature type="non-terminal residue" evidence="1">
    <location>
        <position position="146"/>
    </location>
</feature>
<proteinExistence type="predicted"/>
<evidence type="ECO:0000313" key="2">
    <source>
        <dbReference type="Proteomes" id="UP000593576"/>
    </source>
</evidence>
<comment type="caution">
    <text evidence="1">The sequence shown here is derived from an EMBL/GenBank/DDBJ whole genome shotgun (WGS) entry which is preliminary data.</text>
</comment>
<protein>
    <recommendedName>
        <fullName evidence="3">Reverse transcriptase zinc-binding domain-containing protein</fullName>
    </recommendedName>
</protein>
<name>A0A7J9MGU0_GOSSC</name>
<dbReference type="AlphaFoldDB" id="A0A7J9MGU0"/>